<evidence type="ECO:0000313" key="1">
    <source>
        <dbReference type="EMBL" id="PWN51757.1"/>
    </source>
</evidence>
<protein>
    <submittedName>
        <fullName evidence="1">WD40 repeat-like protein</fullName>
    </submittedName>
</protein>
<name>A0ACD0P162_9BASI</name>
<reference evidence="1 2" key="1">
    <citation type="journal article" date="2018" name="Mol. Biol. Evol.">
        <title>Broad Genomic Sampling Reveals a Smut Pathogenic Ancestry of the Fungal Clade Ustilaginomycotina.</title>
        <authorList>
            <person name="Kijpornyongpan T."/>
            <person name="Mondo S.J."/>
            <person name="Barry K."/>
            <person name="Sandor L."/>
            <person name="Lee J."/>
            <person name="Lipzen A."/>
            <person name="Pangilinan J."/>
            <person name="LaButti K."/>
            <person name="Hainaut M."/>
            <person name="Henrissat B."/>
            <person name="Grigoriev I.V."/>
            <person name="Spatafora J.W."/>
            <person name="Aime M.C."/>
        </authorList>
    </citation>
    <scope>NUCLEOTIDE SEQUENCE [LARGE SCALE GENOMIC DNA]</scope>
    <source>
        <strain evidence="1 2">SA 807</strain>
    </source>
</reference>
<gene>
    <name evidence="1" type="ORF">IE53DRAFT_313362</name>
</gene>
<organism evidence="1 2">
    <name type="scientific">Violaceomyces palustris</name>
    <dbReference type="NCBI Taxonomy" id="1673888"/>
    <lineage>
        <taxon>Eukaryota</taxon>
        <taxon>Fungi</taxon>
        <taxon>Dikarya</taxon>
        <taxon>Basidiomycota</taxon>
        <taxon>Ustilaginomycotina</taxon>
        <taxon>Ustilaginomycetes</taxon>
        <taxon>Violaceomycetales</taxon>
        <taxon>Violaceomycetaceae</taxon>
        <taxon>Violaceomyces</taxon>
    </lineage>
</organism>
<dbReference type="Proteomes" id="UP000245626">
    <property type="component" value="Unassembled WGS sequence"/>
</dbReference>
<sequence>MYNHRSLVPNTASQPSQGGGPPNPSGPGPSPQQQQQQAAAAAQQQHHHQAAAAAAAAAQQSSAPPGPPSSSAPPGPPTGPASGPSAATAAAVAAAQNASQARLADLLDFVKHEFDLLGNDAAQFKVQRDEMEHRITQQMNEVVLMQTHIYEIEKRHTQIVQQYEEEVKRLRSLLDSRGVPFEHGVGGPAPSTGAPAGGPPHLPSSGATGPPPIASAGAAPPASSSGAGSSAGIFGPNGNGSGPPPLNDGSYARGGANGYERERDLGGPPGKGDANSKRLRMEQPGGPGGYPGPRPPSPGMERERERDSWIKKEERERERERVAREDKWDRERERERMGGLGPGPAQSPHGAPPLPPSTSYSRDVQHRDLRDRERVERPGEGSGGSGSGNASPGDAGGAAAGNVSLANLSDMDPDDVPRELKKEGSDWLAIFNPKVKRVLDVNLVHTFIHESVVCCVRFSADGKFLATGCNRSAQIYDTKTGAKTCVLTDQSANSKGDLYIRSVCFSPDGKNLATGAEDRQIRIWDIAKKKVKHLFQGHKQEIYSLDYSKDGRIIASGSGDKTVRIWDVESGQLLHTLYTSPGLEHGPSEAGVTSVSISADNKMVAAGALDTLVRVWDTQTGKQLERLKSHKDSIYSVSFAPDGKSLVSGSLDKTLKMWDLSGTSKALADGRSDEKAGNATCATTFVGHKDYVLSVSCSPDGQWVASGSKDRGVQFWDPKTAQTQFVLQGHKNSVIAINLSPAGGLLATGSGDFNARIWSYERIAN</sequence>
<dbReference type="EMBL" id="KZ819819">
    <property type="protein sequence ID" value="PWN51757.1"/>
    <property type="molecule type" value="Genomic_DNA"/>
</dbReference>
<accession>A0ACD0P162</accession>
<proteinExistence type="predicted"/>
<evidence type="ECO:0000313" key="2">
    <source>
        <dbReference type="Proteomes" id="UP000245626"/>
    </source>
</evidence>
<keyword evidence="2" id="KW-1185">Reference proteome</keyword>